<name>A0A4U5LV06_STECR</name>
<keyword evidence="1" id="KW-0963">Cytoplasm</keyword>
<dbReference type="STRING" id="34508.A0A4U5LV06"/>
<dbReference type="CDD" id="cd08065">
    <property type="entry name" value="MPN_eIF3h"/>
    <property type="match status" value="1"/>
</dbReference>
<accession>A0A4U5LV06</accession>
<keyword evidence="6" id="KW-1185">Reference proteome</keyword>
<organism evidence="5 6">
    <name type="scientific">Steinernema carpocapsae</name>
    <name type="common">Entomopathogenic nematode</name>
    <dbReference type="NCBI Taxonomy" id="34508"/>
    <lineage>
        <taxon>Eukaryota</taxon>
        <taxon>Metazoa</taxon>
        <taxon>Ecdysozoa</taxon>
        <taxon>Nematoda</taxon>
        <taxon>Chromadorea</taxon>
        <taxon>Rhabditida</taxon>
        <taxon>Tylenchina</taxon>
        <taxon>Panagrolaimomorpha</taxon>
        <taxon>Strongyloidoidea</taxon>
        <taxon>Steinernematidae</taxon>
        <taxon>Steinernema</taxon>
    </lineage>
</organism>
<evidence type="ECO:0000256" key="1">
    <source>
        <dbReference type="ARBA" id="ARBA00022490"/>
    </source>
</evidence>
<reference evidence="5 6" key="1">
    <citation type="journal article" date="2015" name="Genome Biol.">
        <title>Comparative genomics of Steinernema reveals deeply conserved gene regulatory networks.</title>
        <authorList>
            <person name="Dillman A.R."/>
            <person name="Macchietto M."/>
            <person name="Porter C.F."/>
            <person name="Rogers A."/>
            <person name="Williams B."/>
            <person name="Antoshechkin I."/>
            <person name="Lee M.M."/>
            <person name="Goodwin Z."/>
            <person name="Lu X."/>
            <person name="Lewis E.E."/>
            <person name="Goodrich-Blair H."/>
            <person name="Stock S.P."/>
            <person name="Adams B.J."/>
            <person name="Sternberg P.W."/>
            <person name="Mortazavi A."/>
        </authorList>
    </citation>
    <scope>NUCLEOTIDE SEQUENCE [LARGE SCALE GENOMIC DNA]</scope>
    <source>
        <strain evidence="5 6">ALL</strain>
    </source>
</reference>
<dbReference type="GO" id="GO:0003743">
    <property type="term" value="F:translation initiation factor activity"/>
    <property type="evidence" value="ECO:0007669"/>
    <property type="project" value="UniProtKB-KW"/>
</dbReference>
<gene>
    <name evidence="5" type="ORF">L596_029563</name>
</gene>
<dbReference type="FunFam" id="3.40.140.10:FF:000087">
    <property type="entry name" value="Eukaryotic translation initiation factor 3 subunit H"/>
    <property type="match status" value="1"/>
</dbReference>
<sequence length="365" mass="40802">MASINGPSAINPARVDFVQLDSLVVMKIVKHVDSEIYSGMNEGNESCQGFLTGLIAVEDRRLEITNCFATPRSEIVNDEETGGGAIQSEDQRTDMMDMLRKFRNMNIDYELVGFYQAHAFGSCFTYDLVESLFDYQVHAQDGVALIYDPLRTRQGQLSIRAFRLSDMGLKLYHKGDFSPETTKAAGLSFENLFQELPVVIKNSHLINVMLAELALKPKQGVGQLGKHLEQSPRPSMETCLRSLMTDVEELNKCINTFNKYSIDKQKNDVNYHTMVQKRHVENEARVARGEEPLSLDDIKKNCKPPVFGAKQGMIEPFLACYQTAAHADYAAQVTSENIAKLFFSETASTGNASSGRDRNQSVSRS</sequence>
<protein>
    <recommendedName>
        <fullName evidence="4">MPN domain-containing protein</fullName>
    </recommendedName>
</protein>
<dbReference type="PROSITE" id="PS50249">
    <property type="entry name" value="MPN"/>
    <property type="match status" value="1"/>
</dbReference>
<dbReference type="InterPro" id="IPR045810">
    <property type="entry name" value="eIF3h_C"/>
</dbReference>
<dbReference type="EMBL" id="AZBU02000012">
    <property type="protein sequence ID" value="TKR59961.1"/>
    <property type="molecule type" value="Genomic_DNA"/>
</dbReference>
<dbReference type="InterPro" id="IPR050242">
    <property type="entry name" value="JAMM_MPN+_peptidase_M67A"/>
</dbReference>
<evidence type="ECO:0000313" key="5">
    <source>
        <dbReference type="EMBL" id="TKR59961.1"/>
    </source>
</evidence>
<reference evidence="5 6" key="2">
    <citation type="journal article" date="2019" name="G3 (Bethesda)">
        <title>Hybrid Assembly of the Genome of the Entomopathogenic Nematode Steinernema carpocapsae Identifies the X-Chromosome.</title>
        <authorList>
            <person name="Serra L."/>
            <person name="Macchietto M."/>
            <person name="Macias-Munoz A."/>
            <person name="McGill C.J."/>
            <person name="Rodriguez I.M."/>
            <person name="Rodriguez B."/>
            <person name="Murad R."/>
            <person name="Mortazavi A."/>
        </authorList>
    </citation>
    <scope>NUCLEOTIDE SEQUENCE [LARGE SCALE GENOMIC DNA]</scope>
    <source>
        <strain evidence="5 6">ALL</strain>
    </source>
</reference>
<keyword evidence="3" id="KW-0648">Protein biosynthesis</keyword>
<dbReference type="InterPro" id="IPR027524">
    <property type="entry name" value="eIF3h"/>
</dbReference>
<dbReference type="Pfam" id="PF19445">
    <property type="entry name" value="eIF3h_C"/>
    <property type="match status" value="1"/>
</dbReference>
<evidence type="ECO:0000313" key="6">
    <source>
        <dbReference type="Proteomes" id="UP000298663"/>
    </source>
</evidence>
<dbReference type="InterPro" id="IPR000555">
    <property type="entry name" value="JAMM/MPN+_dom"/>
</dbReference>
<evidence type="ECO:0000256" key="3">
    <source>
        <dbReference type="ARBA" id="ARBA00022917"/>
    </source>
</evidence>
<dbReference type="AlphaFoldDB" id="A0A4U5LV06"/>
<evidence type="ECO:0000259" key="4">
    <source>
        <dbReference type="PROSITE" id="PS50249"/>
    </source>
</evidence>
<dbReference type="SMART" id="SM00232">
    <property type="entry name" value="JAB_MPN"/>
    <property type="match status" value="1"/>
</dbReference>
<proteinExistence type="predicted"/>
<comment type="caution">
    <text evidence="5">The sequence shown here is derived from an EMBL/GenBank/DDBJ whole genome shotgun (WGS) entry which is preliminary data.</text>
</comment>
<feature type="domain" description="MPN" evidence="4">
    <location>
        <begin position="18"/>
        <end position="168"/>
    </location>
</feature>
<evidence type="ECO:0000256" key="2">
    <source>
        <dbReference type="ARBA" id="ARBA00022540"/>
    </source>
</evidence>
<dbReference type="OrthoDB" id="10265695at2759"/>
<dbReference type="PANTHER" id="PTHR10410">
    <property type="entry name" value="EUKARYOTIC TRANSLATION INITIATION FACTOR 3 -RELATED"/>
    <property type="match status" value="1"/>
</dbReference>
<dbReference type="GO" id="GO:0008237">
    <property type="term" value="F:metallopeptidase activity"/>
    <property type="evidence" value="ECO:0007669"/>
    <property type="project" value="InterPro"/>
</dbReference>
<dbReference type="Pfam" id="PF01398">
    <property type="entry name" value="JAB"/>
    <property type="match status" value="1"/>
</dbReference>
<dbReference type="InterPro" id="IPR037518">
    <property type="entry name" value="MPN"/>
</dbReference>
<dbReference type="Proteomes" id="UP000298663">
    <property type="component" value="Unassembled WGS sequence"/>
</dbReference>
<keyword evidence="2" id="KW-0396">Initiation factor</keyword>
<dbReference type="Gene3D" id="3.40.140.10">
    <property type="entry name" value="Cytidine Deaminase, domain 2"/>
    <property type="match status" value="1"/>
</dbReference>
<dbReference type="GO" id="GO:0005852">
    <property type="term" value="C:eukaryotic translation initiation factor 3 complex"/>
    <property type="evidence" value="ECO:0007669"/>
    <property type="project" value="InterPro"/>
</dbReference>